<dbReference type="GO" id="GO:0016787">
    <property type="term" value="F:hydrolase activity"/>
    <property type="evidence" value="ECO:0007669"/>
    <property type="project" value="UniProtKB-KW"/>
</dbReference>
<comment type="caution">
    <text evidence="1">The sequence shown here is derived from an EMBL/GenBank/DDBJ whole genome shotgun (WGS) entry which is preliminary data.</text>
</comment>
<evidence type="ECO:0000313" key="1">
    <source>
        <dbReference type="EMBL" id="KAK1143465.1"/>
    </source>
</evidence>
<organism evidence="1 2">
    <name type="scientific">Acipenser oxyrinchus oxyrinchus</name>
    <dbReference type="NCBI Taxonomy" id="40147"/>
    <lineage>
        <taxon>Eukaryota</taxon>
        <taxon>Metazoa</taxon>
        <taxon>Chordata</taxon>
        <taxon>Craniata</taxon>
        <taxon>Vertebrata</taxon>
        <taxon>Euteleostomi</taxon>
        <taxon>Actinopterygii</taxon>
        <taxon>Chondrostei</taxon>
        <taxon>Acipenseriformes</taxon>
        <taxon>Acipenseridae</taxon>
        <taxon>Acipenser</taxon>
    </lineage>
</organism>
<dbReference type="Gene3D" id="3.40.50.1000">
    <property type="entry name" value="HAD superfamily/HAD-like"/>
    <property type="match status" value="1"/>
</dbReference>
<keyword evidence="2" id="KW-1185">Reference proteome</keyword>
<dbReference type="EMBL" id="JAGXEW010000223">
    <property type="protein sequence ID" value="KAK1143465.1"/>
    <property type="molecule type" value="Genomic_DNA"/>
</dbReference>
<keyword evidence="1" id="KW-0378">Hydrolase</keyword>
<name>A0AAD8FQR7_ACIOX</name>
<dbReference type="Proteomes" id="UP001230051">
    <property type="component" value="Unassembled WGS sequence"/>
</dbReference>
<protein>
    <submittedName>
        <fullName evidence="1">Haloacid dehalogenase-like hydrolase domain-containing 5</fullName>
    </submittedName>
</protein>
<evidence type="ECO:0000313" key="2">
    <source>
        <dbReference type="Proteomes" id="UP001230051"/>
    </source>
</evidence>
<gene>
    <name evidence="1" type="ORF">AOXY_G36716</name>
</gene>
<reference evidence="1" key="1">
    <citation type="submission" date="2022-02" db="EMBL/GenBank/DDBJ databases">
        <title>Atlantic sturgeon de novo genome assembly.</title>
        <authorList>
            <person name="Stock M."/>
            <person name="Klopp C."/>
            <person name="Guiguen Y."/>
            <person name="Cabau C."/>
            <person name="Parinello H."/>
            <person name="Santidrian Yebra-Pimentel E."/>
            <person name="Kuhl H."/>
            <person name="Dirks R.P."/>
            <person name="Guessner J."/>
            <person name="Wuertz S."/>
            <person name="Du K."/>
            <person name="Schartl M."/>
        </authorList>
    </citation>
    <scope>NUCLEOTIDE SEQUENCE</scope>
    <source>
        <strain evidence="1">STURGEONOMICS-FGT-2020</strain>
        <tissue evidence="1">Whole blood</tissue>
    </source>
</reference>
<accession>A0AAD8FQR7</accession>
<dbReference type="InterPro" id="IPR023214">
    <property type="entry name" value="HAD_sf"/>
</dbReference>
<proteinExistence type="predicted"/>
<dbReference type="AlphaFoldDB" id="A0AAD8FQR7"/>
<sequence length="69" mass="7362">MRGFSYLNRAANALCSPRVHGKVRLGRCGLCGTASDSKLQPAFGLLFDIDGVLVRGKTPIPAAKKAFQN</sequence>